<feature type="transmembrane region" description="Helical" evidence="7">
    <location>
        <begin position="33"/>
        <end position="54"/>
    </location>
</feature>
<name>A0A815G7L8_ADIRI</name>
<feature type="transmembrane region" description="Helical" evidence="7">
    <location>
        <begin position="93"/>
        <end position="112"/>
    </location>
</feature>
<dbReference type="InterPro" id="IPR000109">
    <property type="entry name" value="POT_fam"/>
</dbReference>
<evidence type="ECO:0000256" key="4">
    <source>
        <dbReference type="ARBA" id="ARBA00022856"/>
    </source>
</evidence>
<evidence type="ECO:0000256" key="3">
    <source>
        <dbReference type="ARBA" id="ARBA00022692"/>
    </source>
</evidence>
<accession>A0A815G7L8</accession>
<keyword evidence="9" id="KW-1185">Reference proteome</keyword>
<feature type="transmembrane region" description="Helical" evidence="7">
    <location>
        <begin position="119"/>
        <end position="137"/>
    </location>
</feature>
<feature type="transmembrane region" description="Helical" evidence="7">
    <location>
        <begin position="143"/>
        <end position="164"/>
    </location>
</feature>
<dbReference type="InterPro" id="IPR036259">
    <property type="entry name" value="MFS_trans_sf"/>
</dbReference>
<evidence type="ECO:0000256" key="6">
    <source>
        <dbReference type="ARBA" id="ARBA00023136"/>
    </source>
</evidence>
<evidence type="ECO:0000256" key="1">
    <source>
        <dbReference type="ARBA" id="ARBA00004141"/>
    </source>
</evidence>
<feature type="transmembrane region" description="Helical" evidence="7">
    <location>
        <begin position="476"/>
        <end position="497"/>
    </location>
</feature>
<dbReference type="GO" id="GO:0022857">
    <property type="term" value="F:transmembrane transporter activity"/>
    <property type="evidence" value="ECO:0007669"/>
    <property type="project" value="InterPro"/>
</dbReference>
<comment type="caution">
    <text evidence="8">The sequence shown here is derived from an EMBL/GenBank/DDBJ whole genome shotgun (WGS) entry which is preliminary data.</text>
</comment>
<feature type="transmembrane region" description="Helical" evidence="7">
    <location>
        <begin position="230"/>
        <end position="250"/>
    </location>
</feature>
<organism evidence="8 9">
    <name type="scientific">Adineta ricciae</name>
    <name type="common">Rotifer</name>
    <dbReference type="NCBI Taxonomy" id="249248"/>
    <lineage>
        <taxon>Eukaryota</taxon>
        <taxon>Metazoa</taxon>
        <taxon>Spiralia</taxon>
        <taxon>Gnathifera</taxon>
        <taxon>Rotifera</taxon>
        <taxon>Eurotatoria</taxon>
        <taxon>Bdelloidea</taxon>
        <taxon>Adinetida</taxon>
        <taxon>Adinetidae</taxon>
        <taxon>Adineta</taxon>
    </lineage>
</organism>
<comment type="subcellular location">
    <subcellularLocation>
        <location evidence="1">Membrane</location>
        <topology evidence="1">Multi-pass membrane protein</topology>
    </subcellularLocation>
</comment>
<gene>
    <name evidence="8" type="ORF">XAT740_LOCUS30667</name>
</gene>
<proteinExistence type="inferred from homology"/>
<keyword evidence="5 7" id="KW-1133">Transmembrane helix</keyword>
<dbReference type="Pfam" id="PF00854">
    <property type="entry name" value="PTR2"/>
    <property type="match status" value="1"/>
</dbReference>
<keyword evidence="4" id="KW-0813">Transport</keyword>
<evidence type="ECO:0000313" key="9">
    <source>
        <dbReference type="Proteomes" id="UP000663828"/>
    </source>
</evidence>
<dbReference type="GO" id="GO:0015833">
    <property type="term" value="P:peptide transport"/>
    <property type="evidence" value="ECO:0007669"/>
    <property type="project" value="UniProtKB-KW"/>
</dbReference>
<evidence type="ECO:0000256" key="7">
    <source>
        <dbReference type="SAM" id="Phobius"/>
    </source>
</evidence>
<feature type="transmembrane region" description="Helical" evidence="7">
    <location>
        <begin position="503"/>
        <end position="523"/>
    </location>
</feature>
<keyword evidence="6 7" id="KW-0472">Membrane</keyword>
<comment type="similarity">
    <text evidence="2">Belongs to the major facilitator superfamily. Proton-dependent oligopeptide transporter (POT/PTR) (TC 2.A.17) family.</text>
</comment>
<sequence>MTVQTSIEIVELNNKNEPTKKELKSLEHVSDKIPVNVWLIILCEFAYGFAYYGLNGQFQNYIQFPAPDYNSAEHQPGALNKGQKVATSLTTFFRFYSALTSMIGAIIADQYLGKYKTMLISCFIYMTGLLVILVTSIPQSISVGLGLPGLIIAMLLLGLGTGGIKSNISSLMAEQYTCKKPFTKETKRKGLVIVSPSVTIESMFHYFYLVVSVGSLASILTTIIEKYHSFWLSYLIPLVIFVIAIIVLLAGRNKYVKVPPTGSLLVKSFKAIRTAFVLRRKYNKEFLTVSSVLDYSKSSTYKSAKEVFDWDDTFIDNLKQAFYASKIFIFFPLYSLCTNQIHSNLISQAAQMNTGPLPNDVINNIDPLITILLVPIFNKVFYPLLRKLKINFHSISRITVGFYMVSFGMAWTAFVQAKIYQTNPNFDFSIQSNNLSAAWQIPSYCFSALSHIFASISALEYAYVNAPSNMKSVVTSVYFITHAISSALGFVLLPVTVDPKLTWMYTALACVAFIAGTLFFLCFRRRCVSVHVENIDVPDSVEEQTEQRIACVRSISTVED</sequence>
<dbReference type="PANTHER" id="PTHR11654">
    <property type="entry name" value="OLIGOPEPTIDE TRANSPORTER-RELATED"/>
    <property type="match status" value="1"/>
</dbReference>
<protein>
    <submittedName>
        <fullName evidence="8">Uncharacterized protein</fullName>
    </submittedName>
</protein>
<dbReference type="EMBL" id="CAJNOR010002749">
    <property type="protein sequence ID" value="CAF1335519.1"/>
    <property type="molecule type" value="Genomic_DNA"/>
</dbReference>
<dbReference type="Proteomes" id="UP000663828">
    <property type="component" value="Unassembled WGS sequence"/>
</dbReference>
<keyword evidence="4" id="KW-0571">Peptide transport</keyword>
<dbReference type="GO" id="GO:0016020">
    <property type="term" value="C:membrane"/>
    <property type="evidence" value="ECO:0007669"/>
    <property type="project" value="UniProtKB-SubCell"/>
</dbReference>
<evidence type="ECO:0000256" key="5">
    <source>
        <dbReference type="ARBA" id="ARBA00022989"/>
    </source>
</evidence>
<dbReference type="AlphaFoldDB" id="A0A815G7L8"/>
<dbReference type="Gene3D" id="1.20.1250.20">
    <property type="entry name" value="MFS general substrate transporter like domains"/>
    <property type="match status" value="1"/>
</dbReference>
<keyword evidence="4" id="KW-0653">Protein transport</keyword>
<evidence type="ECO:0000313" key="8">
    <source>
        <dbReference type="EMBL" id="CAF1335519.1"/>
    </source>
</evidence>
<evidence type="ECO:0000256" key="2">
    <source>
        <dbReference type="ARBA" id="ARBA00005982"/>
    </source>
</evidence>
<reference evidence="8" key="1">
    <citation type="submission" date="2021-02" db="EMBL/GenBank/DDBJ databases">
        <authorList>
            <person name="Nowell W R."/>
        </authorList>
    </citation>
    <scope>NUCLEOTIDE SEQUENCE</scope>
</reference>
<feature type="transmembrane region" description="Helical" evidence="7">
    <location>
        <begin position="441"/>
        <end position="464"/>
    </location>
</feature>
<feature type="transmembrane region" description="Helical" evidence="7">
    <location>
        <begin position="402"/>
        <end position="421"/>
    </location>
</feature>
<dbReference type="SUPFAM" id="SSF103473">
    <property type="entry name" value="MFS general substrate transporter"/>
    <property type="match status" value="1"/>
</dbReference>
<keyword evidence="3 7" id="KW-0812">Transmembrane</keyword>